<keyword evidence="3" id="KW-0540">Nuclease</keyword>
<dbReference type="SMART" id="SM00535">
    <property type="entry name" value="RIBOc"/>
    <property type="match status" value="1"/>
</dbReference>
<accession>A0AAQ3KK70</accession>
<dbReference type="PANTHER" id="PTHR14950">
    <property type="entry name" value="DICER-RELATED"/>
    <property type="match status" value="1"/>
</dbReference>
<sequence length="352" mass="39036">MNPSSLRAEAEEKCRLTEEIERLLGYTFQDPSLLTEALTHGSCDRRPSYKRLEFVGDAALGLAVTKFLYCTDPNLDSGLLSALRSANVSNEKLARAAIHHNLYRFLRRNCAALDRVVLAASSSKVSNFTESVTTKGEENAGELSYGGGILNACKVLADIVESMAGAVYIDCNFDLEVVWETFRKILEPIINSDNMFEHPVSVLQKLCQKKHGGKIPEYEYFWESSYWMAKAMVDGEVVGTGSSGTKPAARLNAARNALRKLCDMEADVASTAEDDGEAKHKLYMLCDKNVWDKPIFKIEKEEGPAHRREFTSSVHIKTKDVIISACGEPKLRKKEAENSAAFIMLSTELSGF</sequence>
<comment type="cofactor">
    <cofactor evidence="2">
        <name>Mg(2+)</name>
        <dbReference type="ChEBI" id="CHEBI:18420"/>
    </cofactor>
</comment>
<dbReference type="HAMAP" id="MF_00104">
    <property type="entry name" value="RNase_III"/>
    <property type="match status" value="1"/>
</dbReference>
<dbReference type="GO" id="GO:0005737">
    <property type="term" value="C:cytoplasm"/>
    <property type="evidence" value="ECO:0007669"/>
    <property type="project" value="TreeGrafter"/>
</dbReference>
<keyword evidence="4" id="KW-0479">Metal-binding</keyword>
<dbReference type="Proteomes" id="UP001327560">
    <property type="component" value="Chromosome 5"/>
</dbReference>
<evidence type="ECO:0000313" key="12">
    <source>
        <dbReference type="EMBL" id="WOL09350.1"/>
    </source>
</evidence>
<evidence type="ECO:0000256" key="9">
    <source>
        <dbReference type="PROSITE-ProRule" id="PRU00266"/>
    </source>
</evidence>
<evidence type="ECO:0000259" key="11">
    <source>
        <dbReference type="PROSITE" id="PS50142"/>
    </source>
</evidence>
<evidence type="ECO:0000259" key="10">
    <source>
        <dbReference type="PROSITE" id="PS50137"/>
    </source>
</evidence>
<comment type="cofactor">
    <cofactor evidence="1">
        <name>Mn(2+)</name>
        <dbReference type="ChEBI" id="CHEBI:29035"/>
    </cofactor>
</comment>
<dbReference type="CDD" id="cd00593">
    <property type="entry name" value="RIBOc"/>
    <property type="match status" value="1"/>
</dbReference>
<gene>
    <name evidence="12" type="ORF">Cni_G18103</name>
</gene>
<feature type="domain" description="RNase III" evidence="11">
    <location>
        <begin position="17"/>
        <end position="172"/>
    </location>
</feature>
<dbReference type="InterPro" id="IPR000999">
    <property type="entry name" value="RNase_III_dom"/>
</dbReference>
<dbReference type="GO" id="GO:0005634">
    <property type="term" value="C:nucleus"/>
    <property type="evidence" value="ECO:0007669"/>
    <property type="project" value="TreeGrafter"/>
</dbReference>
<dbReference type="SMART" id="SM00358">
    <property type="entry name" value="DSRM"/>
    <property type="match status" value="2"/>
</dbReference>
<dbReference type="GO" id="GO:0006364">
    <property type="term" value="P:rRNA processing"/>
    <property type="evidence" value="ECO:0007669"/>
    <property type="project" value="InterPro"/>
</dbReference>
<dbReference type="FunFam" id="1.10.1520.10:FF:000004">
    <property type="entry name" value="Endoribonuclease dicer-like 1"/>
    <property type="match status" value="1"/>
</dbReference>
<evidence type="ECO:0000256" key="2">
    <source>
        <dbReference type="ARBA" id="ARBA00001946"/>
    </source>
</evidence>
<proteinExistence type="inferred from homology"/>
<evidence type="ECO:0000256" key="6">
    <source>
        <dbReference type="ARBA" id="ARBA00022801"/>
    </source>
</evidence>
<dbReference type="GO" id="GO:0003723">
    <property type="term" value="F:RNA binding"/>
    <property type="evidence" value="ECO:0007669"/>
    <property type="project" value="UniProtKB-UniRule"/>
</dbReference>
<evidence type="ECO:0000256" key="5">
    <source>
        <dbReference type="ARBA" id="ARBA00022759"/>
    </source>
</evidence>
<keyword evidence="6" id="KW-0378">Hydrolase</keyword>
<feature type="domain" description="DRBM" evidence="10">
    <location>
        <begin position="277"/>
        <end position="350"/>
    </location>
</feature>
<dbReference type="Pfam" id="PF00035">
    <property type="entry name" value="dsrm"/>
    <property type="match status" value="1"/>
</dbReference>
<evidence type="ECO:0000256" key="7">
    <source>
        <dbReference type="ARBA" id="ARBA00022842"/>
    </source>
</evidence>
<dbReference type="InterPro" id="IPR011907">
    <property type="entry name" value="RNase_III"/>
</dbReference>
<evidence type="ECO:0000256" key="1">
    <source>
        <dbReference type="ARBA" id="ARBA00001936"/>
    </source>
</evidence>
<reference evidence="12 13" key="1">
    <citation type="submission" date="2023-10" db="EMBL/GenBank/DDBJ databases">
        <title>Chromosome-scale genome assembly provides insights into flower coloration mechanisms of Canna indica.</title>
        <authorList>
            <person name="Li C."/>
        </authorList>
    </citation>
    <scope>NUCLEOTIDE SEQUENCE [LARGE SCALE GENOMIC DNA]</scope>
    <source>
        <tissue evidence="12">Flower</tissue>
    </source>
</reference>
<dbReference type="InterPro" id="IPR014720">
    <property type="entry name" value="dsRBD_dom"/>
</dbReference>
<keyword evidence="7" id="KW-0460">Magnesium</keyword>
<dbReference type="EMBL" id="CP136894">
    <property type="protein sequence ID" value="WOL09350.1"/>
    <property type="molecule type" value="Genomic_DNA"/>
</dbReference>
<dbReference type="Pfam" id="PF00636">
    <property type="entry name" value="Ribonuclease_3"/>
    <property type="match status" value="1"/>
</dbReference>
<evidence type="ECO:0000256" key="3">
    <source>
        <dbReference type="ARBA" id="ARBA00022722"/>
    </source>
</evidence>
<protein>
    <submittedName>
        <fullName evidence="12">Uncharacterized protein</fullName>
    </submittedName>
</protein>
<dbReference type="Gene3D" id="3.30.160.20">
    <property type="match status" value="2"/>
</dbReference>
<keyword evidence="13" id="KW-1185">Reference proteome</keyword>
<dbReference type="GO" id="GO:0030422">
    <property type="term" value="P:siRNA processing"/>
    <property type="evidence" value="ECO:0007669"/>
    <property type="project" value="TreeGrafter"/>
</dbReference>
<organism evidence="12 13">
    <name type="scientific">Canna indica</name>
    <name type="common">Indian-shot</name>
    <dbReference type="NCBI Taxonomy" id="4628"/>
    <lineage>
        <taxon>Eukaryota</taxon>
        <taxon>Viridiplantae</taxon>
        <taxon>Streptophyta</taxon>
        <taxon>Embryophyta</taxon>
        <taxon>Tracheophyta</taxon>
        <taxon>Spermatophyta</taxon>
        <taxon>Magnoliopsida</taxon>
        <taxon>Liliopsida</taxon>
        <taxon>Zingiberales</taxon>
        <taxon>Cannaceae</taxon>
        <taxon>Canna</taxon>
    </lineage>
</organism>
<dbReference type="AlphaFoldDB" id="A0AAQ3KK70"/>
<evidence type="ECO:0000256" key="8">
    <source>
        <dbReference type="ARBA" id="ARBA00022884"/>
    </source>
</evidence>
<dbReference type="PROSITE" id="PS50137">
    <property type="entry name" value="DS_RBD"/>
    <property type="match status" value="2"/>
</dbReference>
<feature type="domain" description="DRBM" evidence="10">
    <location>
        <begin position="198"/>
        <end position="263"/>
    </location>
</feature>
<evidence type="ECO:0000256" key="4">
    <source>
        <dbReference type="ARBA" id="ARBA00022723"/>
    </source>
</evidence>
<dbReference type="PROSITE" id="PS50142">
    <property type="entry name" value="RNASE_3_2"/>
    <property type="match status" value="1"/>
</dbReference>
<keyword evidence="5" id="KW-0255">Endonuclease</keyword>
<dbReference type="GO" id="GO:0004525">
    <property type="term" value="F:ribonuclease III activity"/>
    <property type="evidence" value="ECO:0007669"/>
    <property type="project" value="InterPro"/>
</dbReference>
<dbReference type="GO" id="GO:0046872">
    <property type="term" value="F:metal ion binding"/>
    <property type="evidence" value="ECO:0007669"/>
    <property type="project" value="UniProtKB-KW"/>
</dbReference>
<evidence type="ECO:0000313" key="13">
    <source>
        <dbReference type="Proteomes" id="UP001327560"/>
    </source>
</evidence>
<dbReference type="SUPFAM" id="SSF54768">
    <property type="entry name" value="dsRNA-binding domain-like"/>
    <property type="match status" value="2"/>
</dbReference>
<dbReference type="SUPFAM" id="SSF69065">
    <property type="entry name" value="RNase III domain-like"/>
    <property type="match status" value="1"/>
</dbReference>
<name>A0AAQ3KK70_9LILI</name>
<dbReference type="Pfam" id="PF14709">
    <property type="entry name" value="DND1_DSRM"/>
    <property type="match status" value="1"/>
</dbReference>
<dbReference type="InterPro" id="IPR036389">
    <property type="entry name" value="RNase_III_sf"/>
</dbReference>
<keyword evidence="8 9" id="KW-0694">RNA-binding</keyword>
<dbReference type="PANTHER" id="PTHR14950:SF49">
    <property type="entry name" value="RIBONUCLEASE 3-LIKE PROTEIN 2-RELATED"/>
    <property type="match status" value="1"/>
</dbReference>
<dbReference type="Gene3D" id="1.10.1520.10">
    <property type="entry name" value="Ribonuclease III domain"/>
    <property type="match status" value="1"/>
</dbReference>